<dbReference type="GO" id="GO:0009408">
    <property type="term" value="P:response to heat"/>
    <property type="evidence" value="ECO:0007669"/>
    <property type="project" value="InterPro"/>
</dbReference>
<dbReference type="SMART" id="SM00271">
    <property type="entry name" value="DnaJ"/>
    <property type="match status" value="1"/>
</dbReference>
<dbReference type="GO" id="GO:0030544">
    <property type="term" value="F:Hsp70 protein binding"/>
    <property type="evidence" value="ECO:0007669"/>
    <property type="project" value="InterPro"/>
</dbReference>
<feature type="zinc finger region" description="CR-type" evidence="6">
    <location>
        <begin position="130"/>
        <end position="213"/>
    </location>
</feature>
<dbReference type="HAMAP" id="MF_01152">
    <property type="entry name" value="DnaJ"/>
    <property type="match status" value="1"/>
</dbReference>
<gene>
    <name evidence="11" type="ORF">CANTEDRAFT_116717</name>
</gene>
<dbReference type="Proteomes" id="UP000000707">
    <property type="component" value="Unassembled WGS sequence"/>
</dbReference>
<dbReference type="InterPro" id="IPR001305">
    <property type="entry name" value="HSP_DnaJ_Cys-rich_dom"/>
</dbReference>
<dbReference type="CDD" id="cd06257">
    <property type="entry name" value="DnaJ"/>
    <property type="match status" value="1"/>
</dbReference>
<accession>G3BF77</accession>
<dbReference type="CDD" id="cd10747">
    <property type="entry name" value="DnaJ_C"/>
    <property type="match status" value="1"/>
</dbReference>
<dbReference type="PRINTS" id="PR00625">
    <property type="entry name" value="JDOMAIN"/>
</dbReference>
<evidence type="ECO:0000313" key="12">
    <source>
        <dbReference type="Proteomes" id="UP000000707"/>
    </source>
</evidence>
<dbReference type="InterPro" id="IPR002939">
    <property type="entry name" value="DnaJ_C"/>
</dbReference>
<sequence>MVKDTKFYDLLGVGPSASDTELKKAYRKAALKYHPDKNPSPEAAEKFKDVSRAYEVLSDDQKRDVYDQYGEEGLSGAGGPGGMGGMGADDIFSQFFGGGFGGMGGASRGPARGKDIKHSIGCTLEELYKGRTAKLALNKTILCKSCEGRGGKEGKVKQCSSCHGQGIKLVTRQMGPMIQRFQTTCEVCQGTGDICDAKDRCNVCKGKKTQSERKILQVHIDPGMKDGQRVVFSGEGDQEPGVTPGDVIFVVDEKPHEKFNRKGNDLYYEAEVDLLTALAGGDFGFQHVSGEFVKLSILPGEVIAPGATKVVENQGMPIYRHGGRGHLFIKFSVKFPANHFASEEKLKELETILPPRTKIVVPKGVEVDECDLVDVDPYRHQTAARRDAYDTDEEEGAAGSGVQCQSQ</sequence>
<dbReference type="PANTHER" id="PTHR43888">
    <property type="entry name" value="DNAJ-LIKE-2, ISOFORM A-RELATED"/>
    <property type="match status" value="1"/>
</dbReference>
<dbReference type="InterPro" id="IPR018253">
    <property type="entry name" value="DnaJ_domain_CS"/>
</dbReference>
<keyword evidence="3 6" id="KW-0863">Zinc-finger</keyword>
<evidence type="ECO:0000256" key="1">
    <source>
        <dbReference type="ARBA" id="ARBA00022723"/>
    </source>
</evidence>
<dbReference type="Pfam" id="PF00684">
    <property type="entry name" value="DnaJ_CXXCXGXG"/>
    <property type="match status" value="1"/>
</dbReference>
<dbReference type="Gene3D" id="1.10.287.110">
    <property type="entry name" value="DnaJ domain"/>
    <property type="match status" value="1"/>
</dbReference>
<evidence type="ECO:0000256" key="7">
    <source>
        <dbReference type="SAM" id="MobiDB-lite"/>
    </source>
</evidence>
<feature type="domain" description="CR-type" evidence="9">
    <location>
        <begin position="130"/>
        <end position="213"/>
    </location>
</feature>
<evidence type="ECO:0000256" key="5">
    <source>
        <dbReference type="ARBA" id="ARBA00023186"/>
    </source>
</evidence>
<dbReference type="InterPro" id="IPR008971">
    <property type="entry name" value="HSP40/DnaJ_pept-bd"/>
</dbReference>
<dbReference type="InterPro" id="IPR036410">
    <property type="entry name" value="HSP_DnaJ_Cys-rich_dom_sf"/>
</dbReference>
<dbReference type="FunFam" id="1.10.287.110:FF:000048">
    <property type="entry name" value="DnaJ family protein"/>
    <property type="match status" value="1"/>
</dbReference>
<dbReference type="SUPFAM" id="SSF49493">
    <property type="entry name" value="HSP40/DnaJ peptide-binding domain"/>
    <property type="match status" value="2"/>
</dbReference>
<dbReference type="SUPFAM" id="SSF46565">
    <property type="entry name" value="Chaperone J-domain"/>
    <property type="match status" value="1"/>
</dbReference>
<dbReference type="CDD" id="cd10719">
    <property type="entry name" value="DnaJ_zf"/>
    <property type="match status" value="1"/>
</dbReference>
<dbReference type="PROSITE" id="PS00636">
    <property type="entry name" value="DNAJ_1"/>
    <property type="match status" value="1"/>
</dbReference>
<dbReference type="Pfam" id="PF00226">
    <property type="entry name" value="DnaJ"/>
    <property type="match status" value="1"/>
</dbReference>
<dbReference type="InterPro" id="IPR044713">
    <property type="entry name" value="DNJA1/2-like"/>
</dbReference>
<dbReference type="GO" id="GO:0006457">
    <property type="term" value="P:protein folding"/>
    <property type="evidence" value="ECO:0007669"/>
    <property type="project" value="InterPro"/>
</dbReference>
<organism evidence="12">
    <name type="scientific">Candida tenuis (strain ATCC 10573 / BCRC 21748 / CBS 615 / JCM 9827 / NBRC 10315 / NRRL Y-1498 / VKM Y-70)</name>
    <name type="common">Yeast</name>
    <name type="synonym">Yamadazyma tenuis</name>
    <dbReference type="NCBI Taxonomy" id="590646"/>
    <lineage>
        <taxon>Eukaryota</taxon>
        <taxon>Fungi</taxon>
        <taxon>Dikarya</taxon>
        <taxon>Ascomycota</taxon>
        <taxon>Saccharomycotina</taxon>
        <taxon>Pichiomycetes</taxon>
        <taxon>Debaryomycetaceae</taxon>
        <taxon>Yamadazyma</taxon>
    </lineage>
</organism>
<dbReference type="eggNOG" id="KOG0712">
    <property type="taxonomic scope" value="Eukaryota"/>
</dbReference>
<dbReference type="FunFam" id="2.60.260.20:FF:000036">
    <property type="entry name" value="Type I HSP40 co-chaperone"/>
    <property type="match status" value="1"/>
</dbReference>
<evidence type="ECO:0000256" key="2">
    <source>
        <dbReference type="ARBA" id="ARBA00022737"/>
    </source>
</evidence>
<dbReference type="STRING" id="590646.G3BF77"/>
<dbReference type="EMBL" id="GL996528">
    <property type="protein sequence ID" value="EGV61221.1"/>
    <property type="molecule type" value="Genomic_DNA"/>
</dbReference>
<dbReference type="HOGENOM" id="CLU_017633_10_0_1"/>
<dbReference type="PROSITE" id="PS51188">
    <property type="entry name" value="ZF_CR"/>
    <property type="match status" value="1"/>
</dbReference>
<feature type="domain" description="J" evidence="8">
    <location>
        <begin position="6"/>
        <end position="70"/>
    </location>
</feature>
<dbReference type="InterPro" id="IPR012724">
    <property type="entry name" value="DnaJ"/>
</dbReference>
<dbReference type="FunFam" id="2.10.230.10:FF:000001">
    <property type="entry name" value="DnaJ subfamily A member 2"/>
    <property type="match status" value="1"/>
</dbReference>
<dbReference type="GO" id="GO:0005524">
    <property type="term" value="F:ATP binding"/>
    <property type="evidence" value="ECO:0007669"/>
    <property type="project" value="InterPro"/>
</dbReference>
<evidence type="ECO:0000259" key="8">
    <source>
        <dbReference type="PROSITE" id="PS50076"/>
    </source>
</evidence>
<evidence type="ECO:0000313" key="10">
    <source>
        <dbReference type="EMBL" id="EGV61221.1"/>
    </source>
</evidence>
<evidence type="ECO:0000256" key="6">
    <source>
        <dbReference type="PROSITE-ProRule" id="PRU00546"/>
    </source>
</evidence>
<feature type="region of interest" description="Disordered" evidence="7">
    <location>
        <begin position="384"/>
        <end position="407"/>
    </location>
</feature>
<evidence type="ECO:0000256" key="4">
    <source>
        <dbReference type="ARBA" id="ARBA00022833"/>
    </source>
</evidence>
<dbReference type="Pfam" id="PF01556">
    <property type="entry name" value="DnaJ_C"/>
    <property type="match status" value="1"/>
</dbReference>
<dbReference type="GO" id="GO:0008270">
    <property type="term" value="F:zinc ion binding"/>
    <property type="evidence" value="ECO:0007669"/>
    <property type="project" value="UniProtKB-KW"/>
</dbReference>
<dbReference type="SUPFAM" id="SSF57938">
    <property type="entry name" value="DnaJ/Hsp40 cysteine-rich domain"/>
    <property type="match status" value="1"/>
</dbReference>
<name>G3BF77_CANTC</name>
<dbReference type="Gene3D" id="2.60.260.20">
    <property type="entry name" value="Urease metallochaperone UreE, N-terminal domain"/>
    <property type="match status" value="2"/>
</dbReference>
<evidence type="ECO:0000313" key="11">
    <source>
        <dbReference type="EMBL" id="EGV61222.1"/>
    </source>
</evidence>
<dbReference type="GO" id="GO:0051082">
    <property type="term" value="F:unfolded protein binding"/>
    <property type="evidence" value="ECO:0007669"/>
    <property type="project" value="InterPro"/>
</dbReference>
<dbReference type="KEGG" id="cten:18248417"/>
<keyword evidence="5" id="KW-0143">Chaperone</keyword>
<keyword evidence="10" id="KW-0346">Stress response</keyword>
<keyword evidence="2" id="KW-0677">Repeat</keyword>
<reference evidence="11 12" key="1">
    <citation type="journal article" date="2011" name="Proc. Natl. Acad. Sci. U.S.A.">
        <title>Comparative genomics of xylose-fermenting fungi for enhanced biofuel production.</title>
        <authorList>
            <person name="Wohlbach D.J."/>
            <person name="Kuo A."/>
            <person name="Sato T.K."/>
            <person name="Potts K.M."/>
            <person name="Salamov A.A."/>
            <person name="LaButti K.M."/>
            <person name="Sun H."/>
            <person name="Clum A."/>
            <person name="Pangilinan J.L."/>
            <person name="Lindquist E.A."/>
            <person name="Lucas S."/>
            <person name="Lapidus A."/>
            <person name="Jin M."/>
            <person name="Gunawan C."/>
            <person name="Balan V."/>
            <person name="Dale B.E."/>
            <person name="Jeffries T.W."/>
            <person name="Zinkel R."/>
            <person name="Barry K.W."/>
            <person name="Grigoriev I.V."/>
            <person name="Gasch A.P."/>
        </authorList>
    </citation>
    <scope>NUCLEOTIDE SEQUENCE [LARGE SCALE GENOMIC DNA]</scope>
    <source>
        <strain evidence="11">ATCC 10573</strain>
        <strain evidence="12">ATCC 10573 / BCRC 21748 / CBS 615 / JCM 9827 / NBRC 10315 / NRRL Y-1498 / VKM Y-70</strain>
    </source>
</reference>
<dbReference type="PROSITE" id="PS50076">
    <property type="entry name" value="DNAJ_2"/>
    <property type="match status" value="1"/>
</dbReference>
<dbReference type="OrthoDB" id="550424at2759"/>
<evidence type="ECO:0000259" key="9">
    <source>
        <dbReference type="PROSITE" id="PS51188"/>
    </source>
</evidence>
<evidence type="ECO:0000256" key="3">
    <source>
        <dbReference type="ARBA" id="ARBA00022771"/>
    </source>
</evidence>
<dbReference type="InterPro" id="IPR036869">
    <property type="entry name" value="J_dom_sf"/>
</dbReference>
<dbReference type="Gene3D" id="2.10.230.10">
    <property type="entry name" value="Heat shock protein DnaJ, cysteine-rich domain"/>
    <property type="match status" value="1"/>
</dbReference>
<proteinExistence type="inferred from homology"/>
<keyword evidence="12" id="KW-1185">Reference proteome</keyword>
<dbReference type="GeneID" id="18248417"/>
<keyword evidence="1 6" id="KW-0479">Metal-binding</keyword>
<dbReference type="AlphaFoldDB" id="G3BF77"/>
<protein>
    <submittedName>
        <fullName evidence="10">DnaJ class heat shock protein</fullName>
    </submittedName>
</protein>
<keyword evidence="4 6" id="KW-0862">Zinc</keyword>
<dbReference type="InterPro" id="IPR001623">
    <property type="entry name" value="DnaJ_domain"/>
</dbReference>
<dbReference type="EMBL" id="GL996528">
    <property type="protein sequence ID" value="EGV61222.1"/>
    <property type="molecule type" value="Genomic_DNA"/>
</dbReference>